<feature type="region of interest" description="Disordered" evidence="1">
    <location>
        <begin position="69"/>
        <end position="88"/>
    </location>
</feature>
<dbReference type="OrthoDB" id="10353760at2759"/>
<dbReference type="AlphaFoldDB" id="A0A3D8RJ55"/>
<comment type="caution">
    <text evidence="2">The sequence shown here is derived from an EMBL/GenBank/DDBJ whole genome shotgun (WGS) entry which is preliminary data.</text>
</comment>
<proteinExistence type="predicted"/>
<evidence type="ECO:0000313" key="3">
    <source>
        <dbReference type="Proteomes" id="UP000256328"/>
    </source>
</evidence>
<name>A0A3D8RJ55_9HELO</name>
<dbReference type="Proteomes" id="UP000256328">
    <property type="component" value="Unassembled WGS sequence"/>
</dbReference>
<dbReference type="EMBL" id="PDLN01000010">
    <property type="protein sequence ID" value="RDW73996.1"/>
    <property type="molecule type" value="Genomic_DNA"/>
</dbReference>
<reference evidence="2 3" key="1">
    <citation type="journal article" date="2018" name="IMA Fungus">
        <title>IMA Genome-F 9: Draft genome sequence of Annulohypoxylon stygium, Aspergillus mulundensis, Berkeleyomyces basicola (syn. Thielaviopsis basicola), Ceratocystis smalleyi, two Cercospora beticola strains, Coleophoma cylindrospora, Fusarium fracticaudum, Phialophora cf. hyalina, and Morchella septimelata.</title>
        <authorList>
            <person name="Wingfield B.D."/>
            <person name="Bills G.F."/>
            <person name="Dong Y."/>
            <person name="Huang W."/>
            <person name="Nel W.J."/>
            <person name="Swalarsk-Parry B.S."/>
            <person name="Vaghefi N."/>
            <person name="Wilken P.M."/>
            <person name="An Z."/>
            <person name="de Beer Z.W."/>
            <person name="De Vos L."/>
            <person name="Chen L."/>
            <person name="Duong T.A."/>
            <person name="Gao Y."/>
            <person name="Hammerbacher A."/>
            <person name="Kikkert J.R."/>
            <person name="Li Y."/>
            <person name="Li H."/>
            <person name="Li K."/>
            <person name="Li Q."/>
            <person name="Liu X."/>
            <person name="Ma X."/>
            <person name="Naidoo K."/>
            <person name="Pethybridge S.J."/>
            <person name="Sun J."/>
            <person name="Steenkamp E.T."/>
            <person name="van der Nest M.A."/>
            <person name="van Wyk S."/>
            <person name="Wingfield M.J."/>
            <person name="Xiong C."/>
            <person name="Yue Q."/>
            <person name="Zhang X."/>
        </authorList>
    </citation>
    <scope>NUCLEOTIDE SEQUENCE [LARGE SCALE GENOMIC DNA]</scope>
    <source>
        <strain evidence="2 3">BP5796</strain>
    </source>
</reference>
<protein>
    <submittedName>
        <fullName evidence="2">Uncharacterized protein</fullName>
    </submittedName>
</protein>
<gene>
    <name evidence="2" type="ORF">BP5796_07438</name>
</gene>
<keyword evidence="3" id="KW-1185">Reference proteome</keyword>
<accession>A0A3D8RJ55</accession>
<feature type="compositionally biased region" description="Basic and acidic residues" evidence="1">
    <location>
        <begin position="69"/>
        <end position="82"/>
    </location>
</feature>
<evidence type="ECO:0000313" key="2">
    <source>
        <dbReference type="EMBL" id="RDW73996.1"/>
    </source>
</evidence>
<evidence type="ECO:0000256" key="1">
    <source>
        <dbReference type="SAM" id="MobiDB-lite"/>
    </source>
</evidence>
<organism evidence="2 3">
    <name type="scientific">Coleophoma crateriformis</name>
    <dbReference type="NCBI Taxonomy" id="565419"/>
    <lineage>
        <taxon>Eukaryota</taxon>
        <taxon>Fungi</taxon>
        <taxon>Dikarya</taxon>
        <taxon>Ascomycota</taxon>
        <taxon>Pezizomycotina</taxon>
        <taxon>Leotiomycetes</taxon>
        <taxon>Helotiales</taxon>
        <taxon>Dermateaceae</taxon>
        <taxon>Coleophoma</taxon>
    </lineage>
</organism>
<sequence>MVALGYIRFFESYVVMQDSNVPKGPARQQRPLAANRRSGFKSLMAELDDASVDGDIDLAVDPIGQRAAAREGKSPLEDDAAHKAQHTQSLQEVNKNYRTRLESVSTAGSGTSAFQGVIAQPPNHNQSQFGEQSSAHDTIIQVQPQPRKHGAISDDGSELVITSSGRLQWRMMEDDAKCSDKTDVHYQSVLSSTSNPQNSIKIIKKVKSFPAQTMKKMRFKMGRRMEWLKRQSLLKALQRRGEEKC</sequence>